<dbReference type="Proteomes" id="UP001283361">
    <property type="component" value="Unassembled WGS sequence"/>
</dbReference>
<name>A0AAE1DSS5_9GAST</name>
<reference evidence="1" key="1">
    <citation type="journal article" date="2023" name="G3 (Bethesda)">
        <title>A reference genome for the long-term kleptoplast-retaining sea slug Elysia crispata morphotype clarki.</title>
        <authorList>
            <person name="Eastman K.E."/>
            <person name="Pendleton A.L."/>
            <person name="Shaikh M.A."/>
            <person name="Suttiyut T."/>
            <person name="Ogas R."/>
            <person name="Tomko P."/>
            <person name="Gavelis G."/>
            <person name="Widhalm J.R."/>
            <person name="Wisecaver J.H."/>
        </authorList>
    </citation>
    <scope>NUCLEOTIDE SEQUENCE</scope>
    <source>
        <strain evidence="1">ECLA1</strain>
    </source>
</reference>
<evidence type="ECO:0000313" key="2">
    <source>
        <dbReference type="Proteomes" id="UP001283361"/>
    </source>
</evidence>
<gene>
    <name evidence="1" type="ORF">RRG08_019023</name>
</gene>
<comment type="caution">
    <text evidence="1">The sequence shown here is derived from an EMBL/GenBank/DDBJ whole genome shotgun (WGS) entry which is preliminary data.</text>
</comment>
<keyword evidence="2" id="KW-1185">Reference proteome</keyword>
<protein>
    <submittedName>
        <fullName evidence="1">Uncharacterized protein</fullName>
    </submittedName>
</protein>
<proteinExistence type="predicted"/>
<organism evidence="1 2">
    <name type="scientific">Elysia crispata</name>
    <name type="common">lettuce slug</name>
    <dbReference type="NCBI Taxonomy" id="231223"/>
    <lineage>
        <taxon>Eukaryota</taxon>
        <taxon>Metazoa</taxon>
        <taxon>Spiralia</taxon>
        <taxon>Lophotrochozoa</taxon>
        <taxon>Mollusca</taxon>
        <taxon>Gastropoda</taxon>
        <taxon>Heterobranchia</taxon>
        <taxon>Euthyneura</taxon>
        <taxon>Panpulmonata</taxon>
        <taxon>Sacoglossa</taxon>
        <taxon>Placobranchoidea</taxon>
        <taxon>Plakobranchidae</taxon>
        <taxon>Elysia</taxon>
    </lineage>
</organism>
<dbReference type="EMBL" id="JAWDGP010002624">
    <property type="protein sequence ID" value="KAK3781397.1"/>
    <property type="molecule type" value="Genomic_DNA"/>
</dbReference>
<sequence length="91" mass="10367">MSFKFSTSSDRLAPKMRCIKGTKKTKHAVGFDEGNIEGYDVRDVCLMWVWHLTLTSSGQRIPCGHRDTRPEQEDRMQGLLLTCAVVHSRIT</sequence>
<accession>A0AAE1DSS5</accession>
<dbReference type="AlphaFoldDB" id="A0AAE1DSS5"/>
<evidence type="ECO:0000313" key="1">
    <source>
        <dbReference type="EMBL" id="KAK3781397.1"/>
    </source>
</evidence>